<keyword evidence="3" id="KW-1185">Reference proteome</keyword>
<feature type="region of interest" description="Disordered" evidence="1">
    <location>
        <begin position="1"/>
        <end position="110"/>
    </location>
</feature>
<comment type="caution">
    <text evidence="2">The sequence shown here is derived from an EMBL/GenBank/DDBJ whole genome shotgun (WGS) entry which is preliminary data.</text>
</comment>
<gene>
    <name evidence="2" type="ORF">V5O48_013116</name>
</gene>
<accession>A0ABR3F0Z3</accession>
<feature type="compositionally biased region" description="Basic residues" evidence="1">
    <location>
        <begin position="46"/>
        <end position="64"/>
    </location>
</feature>
<evidence type="ECO:0000313" key="2">
    <source>
        <dbReference type="EMBL" id="KAL0568850.1"/>
    </source>
</evidence>
<reference evidence="2 3" key="1">
    <citation type="submission" date="2024-02" db="EMBL/GenBank/DDBJ databases">
        <title>A draft genome for the cacao thread blight pathogen Marasmius crinis-equi.</title>
        <authorList>
            <person name="Cohen S.P."/>
            <person name="Baruah I.K."/>
            <person name="Amoako-Attah I."/>
            <person name="Bukari Y."/>
            <person name="Meinhardt L.W."/>
            <person name="Bailey B.A."/>
        </authorList>
    </citation>
    <scope>NUCLEOTIDE SEQUENCE [LARGE SCALE GENOMIC DNA]</scope>
    <source>
        <strain evidence="2 3">GH-76</strain>
    </source>
</reference>
<dbReference type="Proteomes" id="UP001465976">
    <property type="component" value="Unassembled WGS sequence"/>
</dbReference>
<organism evidence="2 3">
    <name type="scientific">Marasmius crinis-equi</name>
    <dbReference type="NCBI Taxonomy" id="585013"/>
    <lineage>
        <taxon>Eukaryota</taxon>
        <taxon>Fungi</taxon>
        <taxon>Dikarya</taxon>
        <taxon>Basidiomycota</taxon>
        <taxon>Agaricomycotina</taxon>
        <taxon>Agaricomycetes</taxon>
        <taxon>Agaricomycetidae</taxon>
        <taxon>Agaricales</taxon>
        <taxon>Marasmiineae</taxon>
        <taxon>Marasmiaceae</taxon>
        <taxon>Marasmius</taxon>
    </lineage>
</organism>
<feature type="compositionally biased region" description="Polar residues" evidence="1">
    <location>
        <begin position="213"/>
        <end position="223"/>
    </location>
</feature>
<protein>
    <submittedName>
        <fullName evidence="2">Uncharacterized protein</fullName>
    </submittedName>
</protein>
<feature type="compositionally biased region" description="Acidic residues" evidence="1">
    <location>
        <begin position="69"/>
        <end position="103"/>
    </location>
</feature>
<sequence>MKVPIQTSRKRIGALNVVSHWQTRSFTAATSKPAPMAPPPVPQKQKNTKRKTKPANSSSRKKRKVGENQPDEESDEAVSSQDEFEDDGDFQMMEGSDDADYESTESTGNKRRAVKTVQFTLVAEEEEEKPKPVLQLKYKGFSIYGQCLCIVVEPWPPIRVSSRATSILRATPAPAPRESSIAPLEFVSALEARARSKTPLFLPDIDEYERGTTPFTSRQSLPPITTDVDDDNDDDDNGGMMQFSQVLNRAGDNRAGAIDEDEDMEGAVLFGDADEYKEL</sequence>
<evidence type="ECO:0000313" key="3">
    <source>
        <dbReference type="Proteomes" id="UP001465976"/>
    </source>
</evidence>
<feature type="region of interest" description="Disordered" evidence="1">
    <location>
        <begin position="211"/>
        <end position="241"/>
    </location>
</feature>
<evidence type="ECO:0000256" key="1">
    <source>
        <dbReference type="SAM" id="MobiDB-lite"/>
    </source>
</evidence>
<name>A0ABR3F0Z3_9AGAR</name>
<dbReference type="EMBL" id="JBAHYK010001244">
    <property type="protein sequence ID" value="KAL0568850.1"/>
    <property type="molecule type" value="Genomic_DNA"/>
</dbReference>
<feature type="compositionally biased region" description="Acidic residues" evidence="1">
    <location>
        <begin position="227"/>
        <end position="237"/>
    </location>
</feature>
<proteinExistence type="predicted"/>